<evidence type="ECO:0000256" key="1">
    <source>
        <dbReference type="SAM" id="MobiDB-lite"/>
    </source>
</evidence>
<dbReference type="EMBL" id="CAUYUJ010014649">
    <property type="protein sequence ID" value="CAK0844248.1"/>
    <property type="molecule type" value="Genomic_DNA"/>
</dbReference>
<protein>
    <submittedName>
        <fullName evidence="2">Uncharacterized protein</fullName>
    </submittedName>
</protein>
<evidence type="ECO:0000313" key="2">
    <source>
        <dbReference type="EMBL" id="CAK0844248.1"/>
    </source>
</evidence>
<comment type="caution">
    <text evidence="2">The sequence shown here is derived from an EMBL/GenBank/DDBJ whole genome shotgun (WGS) entry which is preliminary data.</text>
</comment>
<dbReference type="Proteomes" id="UP001189429">
    <property type="component" value="Unassembled WGS sequence"/>
</dbReference>
<keyword evidence="3" id="KW-1185">Reference proteome</keyword>
<sequence length="367" mass="40169">MQEWSSAINNYRMRTYLHMMGFRADDVLRFIRLLCKEAPEHKIDIDTFIRGCMHLKGPASCFDMQTMLASIQSVDARIQSNFVAMQRMLSYVNMSRTCPDSKNRAQRRGKVAAACQAHRILLSPGLLSLGHPAQASSASTEQSSAVPPFSLVCHCASAGILPSGLDVSPRPLSLPLIPGTAWPMPAALVMRRSGHVMVWWSVTQPRGLLGGSRFHRLAPVSRWRCASSNQDVSPPVPRSDELVLRTLAGGLSLLSSPPFLSGRGHFPAPHPRPLSLSCEATGCRTPDLWHVLTQVATTRPCHSPTARPCRAAAREPPTGTPHARAAPARSPSARRRRGGPPALVSQLNVQRWRSSPKVAFTVQLFCF</sequence>
<feature type="region of interest" description="Disordered" evidence="1">
    <location>
        <begin position="300"/>
        <end position="341"/>
    </location>
</feature>
<accession>A0ABN9TEN1</accession>
<gene>
    <name evidence="2" type="ORF">PCOR1329_LOCUS38389</name>
</gene>
<reference evidence="2" key="1">
    <citation type="submission" date="2023-10" db="EMBL/GenBank/DDBJ databases">
        <authorList>
            <person name="Chen Y."/>
            <person name="Shah S."/>
            <person name="Dougan E. K."/>
            <person name="Thang M."/>
            <person name="Chan C."/>
        </authorList>
    </citation>
    <scope>NUCLEOTIDE SEQUENCE [LARGE SCALE GENOMIC DNA]</scope>
</reference>
<feature type="compositionally biased region" description="Low complexity" evidence="1">
    <location>
        <begin position="304"/>
        <end position="331"/>
    </location>
</feature>
<proteinExistence type="predicted"/>
<organism evidence="2 3">
    <name type="scientific">Prorocentrum cordatum</name>
    <dbReference type="NCBI Taxonomy" id="2364126"/>
    <lineage>
        <taxon>Eukaryota</taxon>
        <taxon>Sar</taxon>
        <taxon>Alveolata</taxon>
        <taxon>Dinophyceae</taxon>
        <taxon>Prorocentrales</taxon>
        <taxon>Prorocentraceae</taxon>
        <taxon>Prorocentrum</taxon>
    </lineage>
</organism>
<name>A0ABN9TEN1_9DINO</name>
<evidence type="ECO:0000313" key="3">
    <source>
        <dbReference type="Proteomes" id="UP001189429"/>
    </source>
</evidence>